<dbReference type="InterPro" id="IPR006683">
    <property type="entry name" value="Thioestr_dom"/>
</dbReference>
<dbReference type="PANTHER" id="PTHR43240">
    <property type="entry name" value="1,4-DIHYDROXY-2-NAPHTHOYL-COA THIOESTERASE 1"/>
    <property type="match status" value="1"/>
</dbReference>
<comment type="similarity">
    <text evidence="1">Belongs to the thioesterase PaaI family.</text>
</comment>
<keyword evidence="2" id="KW-0378">Hydrolase</keyword>
<organism evidence="4">
    <name type="scientific">Candidatus Kentrum sp. DK</name>
    <dbReference type="NCBI Taxonomy" id="2126562"/>
    <lineage>
        <taxon>Bacteria</taxon>
        <taxon>Pseudomonadati</taxon>
        <taxon>Pseudomonadota</taxon>
        <taxon>Gammaproteobacteria</taxon>
        <taxon>Candidatus Kentrum</taxon>
    </lineage>
</organism>
<dbReference type="Pfam" id="PF03061">
    <property type="entry name" value="4HBT"/>
    <property type="match status" value="1"/>
</dbReference>
<dbReference type="InterPro" id="IPR003736">
    <property type="entry name" value="PAAI_dom"/>
</dbReference>
<dbReference type="GO" id="GO:0061522">
    <property type="term" value="F:1,4-dihydroxy-2-naphthoyl-CoA thioesterase activity"/>
    <property type="evidence" value="ECO:0007669"/>
    <property type="project" value="TreeGrafter"/>
</dbReference>
<evidence type="ECO:0000313" key="4">
    <source>
        <dbReference type="EMBL" id="VFJ43625.1"/>
    </source>
</evidence>
<dbReference type="PANTHER" id="PTHR43240:SF5">
    <property type="entry name" value="1,4-DIHYDROXY-2-NAPHTHOYL-COA THIOESTERASE 1"/>
    <property type="match status" value="1"/>
</dbReference>
<feature type="domain" description="Thioesterase" evidence="3">
    <location>
        <begin position="143"/>
        <end position="220"/>
    </location>
</feature>
<dbReference type="NCBIfam" id="TIGR00369">
    <property type="entry name" value="unchar_dom_1"/>
    <property type="match status" value="1"/>
</dbReference>
<gene>
    <name evidence="4" type="ORF">BECKDK2373B_GA0170837_10069</name>
</gene>
<evidence type="ECO:0000256" key="2">
    <source>
        <dbReference type="ARBA" id="ARBA00022801"/>
    </source>
</evidence>
<protein>
    <submittedName>
        <fullName evidence="4">Uncharacterized domain 1-containing protein</fullName>
    </submittedName>
</protein>
<dbReference type="SUPFAM" id="SSF54637">
    <property type="entry name" value="Thioesterase/thiol ester dehydrase-isomerase"/>
    <property type="match status" value="1"/>
</dbReference>
<proteinExistence type="inferred from homology"/>
<dbReference type="GO" id="GO:0005829">
    <property type="term" value="C:cytosol"/>
    <property type="evidence" value="ECO:0007669"/>
    <property type="project" value="TreeGrafter"/>
</dbReference>
<dbReference type="EMBL" id="CAADEX010000006">
    <property type="protein sequence ID" value="VFJ43625.1"/>
    <property type="molecule type" value="Genomic_DNA"/>
</dbReference>
<dbReference type="AlphaFoldDB" id="A0A450RX74"/>
<evidence type="ECO:0000256" key="1">
    <source>
        <dbReference type="ARBA" id="ARBA00008324"/>
    </source>
</evidence>
<dbReference type="Gene3D" id="3.10.129.10">
    <property type="entry name" value="Hotdog Thioesterase"/>
    <property type="match status" value="1"/>
</dbReference>
<evidence type="ECO:0000259" key="3">
    <source>
        <dbReference type="Pfam" id="PF03061"/>
    </source>
</evidence>
<dbReference type="CDD" id="cd03443">
    <property type="entry name" value="PaaI_thioesterase"/>
    <property type="match status" value="1"/>
</dbReference>
<reference evidence="4" key="1">
    <citation type="submission" date="2019-02" db="EMBL/GenBank/DDBJ databases">
        <authorList>
            <person name="Gruber-Vodicka R. H."/>
            <person name="Seah K. B. B."/>
        </authorList>
    </citation>
    <scope>NUCLEOTIDE SEQUENCE</scope>
    <source>
        <strain evidence="4">BECK_DK47</strain>
    </source>
</reference>
<dbReference type="InterPro" id="IPR029069">
    <property type="entry name" value="HotDog_dom_sf"/>
</dbReference>
<accession>A0A450RX74</accession>
<sequence>MVDARRFITLREGVVVDAFHLSTLREGVVVDAFHLSTLREEVVVDAFHLSTLRKGVVDARGFSTLRSSPLLPQLWAVGLCCFIGKEEMNIMPDLAISDMSLEAVNRFLADSLVGHLGMEILEVGQGRVRGRMPVDRRTRQPQGALHGGASLAFAETLGGVGAAYFLDLERQFPVGVEINANHIRAVTSGYVVGVATALHIGKRTHVWEIKLFDDQERLTCASRFTQAIIDIGVG</sequence>
<name>A0A450RX74_9GAMM</name>